<keyword evidence="9" id="KW-1185">Reference proteome</keyword>
<feature type="region of interest" description="Disordered" evidence="7">
    <location>
        <begin position="53"/>
        <end position="73"/>
    </location>
</feature>
<keyword evidence="5 6" id="KW-0233">DNA recombination</keyword>
<dbReference type="PANTHER" id="PTHR33217">
    <property type="entry name" value="TRANSPOSASE FOR INSERTION SEQUENCE ELEMENT IS1081"/>
    <property type="match status" value="1"/>
</dbReference>
<comment type="caution">
    <text evidence="8">The sequence shown here is derived from an EMBL/GenBank/DDBJ whole genome shotgun (WGS) entry which is preliminary data.</text>
</comment>
<evidence type="ECO:0000313" key="8">
    <source>
        <dbReference type="EMBL" id="MEC4265378.1"/>
    </source>
</evidence>
<evidence type="ECO:0000256" key="1">
    <source>
        <dbReference type="ARBA" id="ARBA00002190"/>
    </source>
</evidence>
<name>A0ABU6IQI4_9FLAO</name>
<gene>
    <name evidence="8" type="ORF">VOP03_08480</name>
</gene>
<keyword evidence="4 6" id="KW-0238">DNA-binding</keyword>
<evidence type="ECO:0000256" key="4">
    <source>
        <dbReference type="ARBA" id="ARBA00023125"/>
    </source>
</evidence>
<comment type="function">
    <text evidence="1 6">Required for the transposition of the insertion element.</text>
</comment>
<evidence type="ECO:0000256" key="3">
    <source>
        <dbReference type="ARBA" id="ARBA00022578"/>
    </source>
</evidence>
<protein>
    <recommendedName>
        <fullName evidence="6">Mutator family transposase</fullName>
    </recommendedName>
</protein>
<comment type="similarity">
    <text evidence="2 6">Belongs to the transposase mutator family.</text>
</comment>
<feature type="compositionally biased region" description="Basic residues" evidence="7">
    <location>
        <begin position="58"/>
        <end position="70"/>
    </location>
</feature>
<evidence type="ECO:0000256" key="2">
    <source>
        <dbReference type="ARBA" id="ARBA00010961"/>
    </source>
</evidence>
<proteinExistence type="inferred from homology"/>
<evidence type="ECO:0000256" key="5">
    <source>
        <dbReference type="ARBA" id="ARBA00023172"/>
    </source>
</evidence>
<evidence type="ECO:0000256" key="6">
    <source>
        <dbReference type="RuleBase" id="RU365089"/>
    </source>
</evidence>
<dbReference type="Proteomes" id="UP001355298">
    <property type="component" value="Unassembled WGS sequence"/>
</dbReference>
<sequence length="138" mass="15383">MTTKEQQEFEKKVLDQFISGKSLFGKDGAFAPMLKNVIEKALSAEMDSHLDSDELAKGNKRNGKGKKKLKSGFGSFDIETPQDFQSSFEPELVKKRQTILADSLSDKIIGLYGLGMSYRDTSGHIKELYDTDISHTPC</sequence>
<keyword evidence="6" id="KW-0814">Transposable element</keyword>
<dbReference type="Pfam" id="PF00872">
    <property type="entry name" value="Transposase_mut"/>
    <property type="match status" value="1"/>
</dbReference>
<evidence type="ECO:0000256" key="7">
    <source>
        <dbReference type="SAM" id="MobiDB-lite"/>
    </source>
</evidence>
<evidence type="ECO:0000313" key="9">
    <source>
        <dbReference type="Proteomes" id="UP001355298"/>
    </source>
</evidence>
<dbReference type="RefSeq" id="WP_326278387.1">
    <property type="nucleotide sequence ID" value="NZ_JAYKYV010000006.1"/>
</dbReference>
<organism evidence="8 9">
    <name type="scientific">Flagellimonas halotolerans</name>
    <dbReference type="NCBI Taxonomy" id="3112164"/>
    <lineage>
        <taxon>Bacteria</taxon>
        <taxon>Pseudomonadati</taxon>
        <taxon>Bacteroidota</taxon>
        <taxon>Flavobacteriia</taxon>
        <taxon>Flavobacteriales</taxon>
        <taxon>Flavobacteriaceae</taxon>
        <taxon>Flagellimonas</taxon>
    </lineage>
</organism>
<accession>A0ABU6IQI4</accession>
<dbReference type="EMBL" id="JAYMGW010000006">
    <property type="protein sequence ID" value="MEC4265378.1"/>
    <property type="molecule type" value="Genomic_DNA"/>
</dbReference>
<reference evidence="8 9" key="1">
    <citation type="submission" date="2024-01" db="EMBL/GenBank/DDBJ databases">
        <title>The strains designed SYSU M86414 and SYSU M84420 isolated from the marine sediment in San Sha City (Hainan Province, China).</title>
        <authorList>
            <person name="Guo D."/>
        </authorList>
    </citation>
    <scope>NUCLEOTIDE SEQUENCE [LARGE SCALE GENOMIC DNA]</scope>
    <source>
        <strain evidence="8 9">SYSU M84420</strain>
    </source>
</reference>
<dbReference type="InterPro" id="IPR001207">
    <property type="entry name" value="Transposase_mutator"/>
</dbReference>
<keyword evidence="3 6" id="KW-0815">Transposition</keyword>
<dbReference type="PANTHER" id="PTHR33217:SF8">
    <property type="entry name" value="MUTATOR FAMILY TRANSPOSASE"/>
    <property type="match status" value="1"/>
</dbReference>